<protein>
    <submittedName>
        <fullName evidence="2">Peptidase C13</fullName>
    </submittedName>
</protein>
<dbReference type="InterPro" id="IPR029030">
    <property type="entry name" value="Caspase-like_dom_sf"/>
</dbReference>
<keyword evidence="1" id="KW-0732">Signal</keyword>
<dbReference type="AlphaFoldDB" id="A0A7Z0QSR6"/>
<dbReference type="Pfam" id="PF01650">
    <property type="entry name" value="Peptidase_C13"/>
    <property type="match status" value="1"/>
</dbReference>
<dbReference type="GO" id="GO:0006508">
    <property type="term" value="P:proteolysis"/>
    <property type="evidence" value="ECO:0007669"/>
    <property type="project" value="InterPro"/>
</dbReference>
<dbReference type="GO" id="GO:0008233">
    <property type="term" value="F:peptidase activity"/>
    <property type="evidence" value="ECO:0007669"/>
    <property type="project" value="InterPro"/>
</dbReference>
<comment type="caution">
    <text evidence="2">The sequence shown here is derived from an EMBL/GenBank/DDBJ whole genome shotgun (WGS) entry which is preliminary data.</text>
</comment>
<organism evidence="2 3">
    <name type="scientific">Luteimonas deserti</name>
    <dbReference type="NCBI Taxonomy" id="2752306"/>
    <lineage>
        <taxon>Bacteria</taxon>
        <taxon>Pseudomonadati</taxon>
        <taxon>Pseudomonadota</taxon>
        <taxon>Gammaproteobacteria</taxon>
        <taxon>Lysobacterales</taxon>
        <taxon>Lysobacteraceae</taxon>
        <taxon>Luteimonas</taxon>
    </lineage>
</organism>
<dbReference type="Proteomes" id="UP000589896">
    <property type="component" value="Unassembled WGS sequence"/>
</dbReference>
<evidence type="ECO:0000313" key="3">
    <source>
        <dbReference type="Proteomes" id="UP000589896"/>
    </source>
</evidence>
<sequence length="298" mass="31697">MHWLPGSGSGSVRAARALALVLLAFACAPWPIAAHAADVVRDRALIDAAVAAMPDADDEAPVLYVVGVAGDGTEDVFRNEVRFLETGVAPRLGASARTLSLVNHVESLTVVPRPLATGDALRHALEALGRRMRPQDLLLLYLTMHGAPDHRLGLTWPPHVDESLAPKQLRAMLDAVHTGTRVVVVSACYSGGFVPALRSPDTLLITAARADRPSFGCGSESSITFFGHAWLLDGLNADRDFAAAFQAASRAVAARESALGFTPSRPQIDVGKRVRPQLARWLATLAPVPAADYPYPID</sequence>
<gene>
    <name evidence="2" type="ORF">H0E82_10230</name>
</gene>
<dbReference type="InterPro" id="IPR001096">
    <property type="entry name" value="Peptidase_C13"/>
</dbReference>
<dbReference type="RefSeq" id="WP_180545355.1">
    <property type="nucleotide sequence ID" value="NZ_JACCJZ010000017.1"/>
</dbReference>
<dbReference type="EMBL" id="JACCJZ010000017">
    <property type="protein sequence ID" value="NYZ63137.1"/>
    <property type="molecule type" value="Genomic_DNA"/>
</dbReference>
<reference evidence="2 3" key="1">
    <citation type="submission" date="2020-07" db="EMBL/GenBank/DDBJ databases">
        <title>isolation of Luteimonas sp. SJ-16.</title>
        <authorList>
            <person name="Huang X.-X."/>
            <person name="Xu L."/>
            <person name="Sun J.-Q."/>
        </authorList>
    </citation>
    <scope>NUCLEOTIDE SEQUENCE [LARGE SCALE GENOMIC DNA]</scope>
    <source>
        <strain evidence="2 3">SJ-16</strain>
    </source>
</reference>
<evidence type="ECO:0000313" key="2">
    <source>
        <dbReference type="EMBL" id="NYZ63137.1"/>
    </source>
</evidence>
<name>A0A7Z0QSR6_9GAMM</name>
<keyword evidence="3" id="KW-1185">Reference proteome</keyword>
<dbReference type="SUPFAM" id="SSF52129">
    <property type="entry name" value="Caspase-like"/>
    <property type="match status" value="1"/>
</dbReference>
<evidence type="ECO:0000256" key="1">
    <source>
        <dbReference type="SAM" id="SignalP"/>
    </source>
</evidence>
<feature type="signal peptide" evidence="1">
    <location>
        <begin position="1"/>
        <end position="36"/>
    </location>
</feature>
<accession>A0A7Z0QSR6</accession>
<dbReference type="Gene3D" id="3.40.50.1460">
    <property type="match status" value="1"/>
</dbReference>
<proteinExistence type="predicted"/>
<feature type="chain" id="PRO_5030596766" evidence="1">
    <location>
        <begin position="37"/>
        <end position="298"/>
    </location>
</feature>